<dbReference type="AlphaFoldDB" id="A0AAE1KP84"/>
<dbReference type="EMBL" id="JAWQEG010001436">
    <property type="protein sequence ID" value="KAK3879489.1"/>
    <property type="molecule type" value="Genomic_DNA"/>
</dbReference>
<protein>
    <submittedName>
        <fullName evidence="1">Uncharacterized protein</fullName>
    </submittedName>
</protein>
<gene>
    <name evidence="1" type="ORF">Pcinc_015947</name>
</gene>
<comment type="caution">
    <text evidence="1">The sequence shown here is derived from an EMBL/GenBank/DDBJ whole genome shotgun (WGS) entry which is preliminary data.</text>
</comment>
<reference evidence="1" key="1">
    <citation type="submission" date="2023-10" db="EMBL/GenBank/DDBJ databases">
        <title>Genome assemblies of two species of porcelain crab, Petrolisthes cinctipes and Petrolisthes manimaculis (Anomura: Porcellanidae).</title>
        <authorList>
            <person name="Angst P."/>
        </authorList>
    </citation>
    <scope>NUCLEOTIDE SEQUENCE</scope>
    <source>
        <strain evidence="1">PB745_01</strain>
        <tissue evidence="1">Gill</tissue>
    </source>
</reference>
<keyword evidence="2" id="KW-1185">Reference proteome</keyword>
<evidence type="ECO:0000313" key="1">
    <source>
        <dbReference type="EMBL" id="KAK3879489.1"/>
    </source>
</evidence>
<sequence>MCGRDMFGEKCVSVGVAMMKVYTKKKSVAPQTKALAGVAELVCPDGITSVLPAVTNGTIYVGSKVYCRNGMTLGRRPRIGDRSLSQGVSPLIPINTHMGLDPV</sequence>
<name>A0AAE1KP84_PETCI</name>
<dbReference type="Proteomes" id="UP001286313">
    <property type="component" value="Unassembled WGS sequence"/>
</dbReference>
<proteinExistence type="predicted"/>
<evidence type="ECO:0000313" key="2">
    <source>
        <dbReference type="Proteomes" id="UP001286313"/>
    </source>
</evidence>
<accession>A0AAE1KP84</accession>
<organism evidence="1 2">
    <name type="scientific">Petrolisthes cinctipes</name>
    <name type="common">Flat porcelain crab</name>
    <dbReference type="NCBI Taxonomy" id="88211"/>
    <lineage>
        <taxon>Eukaryota</taxon>
        <taxon>Metazoa</taxon>
        <taxon>Ecdysozoa</taxon>
        <taxon>Arthropoda</taxon>
        <taxon>Crustacea</taxon>
        <taxon>Multicrustacea</taxon>
        <taxon>Malacostraca</taxon>
        <taxon>Eumalacostraca</taxon>
        <taxon>Eucarida</taxon>
        <taxon>Decapoda</taxon>
        <taxon>Pleocyemata</taxon>
        <taxon>Anomura</taxon>
        <taxon>Galatheoidea</taxon>
        <taxon>Porcellanidae</taxon>
        <taxon>Petrolisthes</taxon>
    </lineage>
</organism>